<sequence length="227" mass="23685">MKYLIAFVSLSAGIIGGSILFSSSSTTGDETSGQCPVKAVAGGCCGGGAVSEVADKVDGEKSACCAGKACDTDQSCPVDAAQEKGGVAAQLTALEGAPKKGPKIECPVMGGEAKKEVSADYRGGKVFFCCPDCIEEFNKHKDKYAAKANQQLVLTKQYTQKACPLTGRPVSTEQKAEIGGLEVHFCCKGCAGKIEKMADAERFNAVFGNAGFEKGFEPRKKEEKKQG</sequence>
<gene>
    <name evidence="1" type="ORF">THTE_2806</name>
</gene>
<keyword evidence="2" id="KW-1185">Reference proteome</keyword>
<dbReference type="Proteomes" id="UP000215086">
    <property type="component" value="Chromosome"/>
</dbReference>
<dbReference type="GO" id="GO:0016491">
    <property type="term" value="F:oxidoreductase activity"/>
    <property type="evidence" value="ECO:0007669"/>
    <property type="project" value="InterPro"/>
</dbReference>
<evidence type="ECO:0008006" key="3">
    <source>
        <dbReference type="Google" id="ProtNLM"/>
    </source>
</evidence>
<organism evidence="1 2">
    <name type="scientific">Thermogutta terrifontis</name>
    <dbReference type="NCBI Taxonomy" id="1331910"/>
    <lineage>
        <taxon>Bacteria</taxon>
        <taxon>Pseudomonadati</taxon>
        <taxon>Planctomycetota</taxon>
        <taxon>Planctomycetia</taxon>
        <taxon>Pirellulales</taxon>
        <taxon>Thermoguttaceae</taxon>
        <taxon>Thermogutta</taxon>
    </lineage>
</organism>
<accession>A0A286RHH7</accession>
<name>A0A286RHH7_9BACT</name>
<dbReference type="EMBL" id="CP018477">
    <property type="protein sequence ID" value="ASV75408.1"/>
    <property type="molecule type" value="Genomic_DNA"/>
</dbReference>
<reference evidence="1 2" key="1">
    <citation type="journal article" name="Front. Microbiol.">
        <title>Sugar Metabolism of the First Thermophilic Planctomycete Thermogutta terrifontis: Comparative Genomic and Transcriptomic Approaches.</title>
        <authorList>
            <person name="Elcheninov A.G."/>
            <person name="Menzel P."/>
            <person name="Gudbergsdottir S.R."/>
            <person name="Slesarev A.I."/>
            <person name="Kadnikov V.V."/>
            <person name="Krogh A."/>
            <person name="Bonch-Osmolovskaya E.A."/>
            <person name="Peng X."/>
            <person name="Kublanov I.V."/>
        </authorList>
    </citation>
    <scope>NUCLEOTIDE SEQUENCE [LARGE SCALE GENOMIC DNA]</scope>
    <source>
        <strain evidence="1 2">R1</strain>
    </source>
</reference>
<dbReference type="RefSeq" id="WP_095415477.1">
    <property type="nucleotide sequence ID" value="NZ_CP018477.1"/>
</dbReference>
<dbReference type="AlphaFoldDB" id="A0A286RHH7"/>
<evidence type="ECO:0000313" key="1">
    <source>
        <dbReference type="EMBL" id="ASV75408.1"/>
    </source>
</evidence>
<proteinExistence type="predicted"/>
<dbReference type="Gene3D" id="1.10.620.20">
    <property type="entry name" value="Ribonucleotide Reductase, subunit A"/>
    <property type="match status" value="1"/>
</dbReference>
<dbReference type="InterPro" id="IPR012348">
    <property type="entry name" value="RNR-like"/>
</dbReference>
<dbReference type="KEGG" id="ttf:THTE_2806"/>
<protein>
    <recommendedName>
        <fullName evidence="3">YHS domain-containing protein</fullName>
    </recommendedName>
</protein>
<evidence type="ECO:0000313" key="2">
    <source>
        <dbReference type="Proteomes" id="UP000215086"/>
    </source>
</evidence>
<dbReference type="OrthoDB" id="9815497at2"/>